<name>J4G7P2_9APHY</name>
<dbReference type="OrthoDB" id="440424at2759"/>
<proteinExistence type="predicted"/>
<feature type="chain" id="PRO_5003778917" evidence="1">
    <location>
        <begin position="20"/>
        <end position="333"/>
    </location>
</feature>
<protein>
    <submittedName>
        <fullName evidence="2">Uncharacterized protein</fullName>
    </submittedName>
</protein>
<evidence type="ECO:0000313" key="3">
    <source>
        <dbReference type="Proteomes" id="UP000006352"/>
    </source>
</evidence>
<dbReference type="Proteomes" id="UP000006352">
    <property type="component" value="Unassembled WGS sequence"/>
</dbReference>
<evidence type="ECO:0000256" key="1">
    <source>
        <dbReference type="SAM" id="SignalP"/>
    </source>
</evidence>
<keyword evidence="1" id="KW-0732">Signal</keyword>
<dbReference type="Gene3D" id="6.10.110.10">
    <property type="match status" value="1"/>
</dbReference>
<dbReference type="GeneID" id="24097439"/>
<dbReference type="InParanoid" id="J4G7P2"/>
<feature type="signal peptide" evidence="1">
    <location>
        <begin position="1"/>
        <end position="19"/>
    </location>
</feature>
<sequence>MRLVLRLALTVTLAATTLAQLEGMPRDFLGQVKASVQTVRTSIIQEADRILSRAAYDNLKLSVDDIDPSISSENGAHTERSPGFFNDVKSTVDSIGTIITDAAGKAGATAQQFTEALIDGAAASYPDAAKQLQEFQTVLARVVSGAQELHAQFSTSAAQDGSKDDFNADLQQFLKKLLKDLQTAFPPPEKALGHTERVETVSKVLAEAQHAIMQFAIKHGIQEEHLHSHLTEFVGHLGTLIVLMGDITEQHPVLSSIVISAVLALLVRPLILRPFLRLLGFGLLGPTEASVNLTSRGDMGLGSFAAWAQSTFFGANVGKGSWFAILQSIGMRL</sequence>
<dbReference type="InterPro" id="IPR038213">
    <property type="entry name" value="IFI6/IFI27-like_sf"/>
</dbReference>
<gene>
    <name evidence="2" type="ORF">FIBRA_04630</name>
</gene>
<dbReference type="HOGENOM" id="CLU_834288_0_0_1"/>
<dbReference type="AlphaFoldDB" id="J4G7P2"/>
<dbReference type="RefSeq" id="XP_012181811.1">
    <property type="nucleotide sequence ID" value="XM_012326421.1"/>
</dbReference>
<keyword evidence="3" id="KW-1185">Reference proteome</keyword>
<reference evidence="2 3" key="1">
    <citation type="journal article" date="2012" name="Appl. Environ. Microbiol.">
        <title>Short-read sequencing for genomic analysis of the brown rot fungus Fibroporia radiculosa.</title>
        <authorList>
            <person name="Tang J.D."/>
            <person name="Perkins A.D."/>
            <person name="Sonstegard T.S."/>
            <person name="Schroeder S.G."/>
            <person name="Burgess S.C."/>
            <person name="Diehl S.V."/>
        </authorList>
    </citation>
    <scope>NUCLEOTIDE SEQUENCE [LARGE SCALE GENOMIC DNA]</scope>
    <source>
        <strain evidence="2 3">TFFH 294</strain>
    </source>
</reference>
<organism evidence="2 3">
    <name type="scientific">Fibroporia radiculosa</name>
    <dbReference type="NCBI Taxonomy" id="599839"/>
    <lineage>
        <taxon>Eukaryota</taxon>
        <taxon>Fungi</taxon>
        <taxon>Dikarya</taxon>
        <taxon>Basidiomycota</taxon>
        <taxon>Agaricomycotina</taxon>
        <taxon>Agaricomycetes</taxon>
        <taxon>Polyporales</taxon>
        <taxon>Fibroporiaceae</taxon>
        <taxon>Fibroporia</taxon>
    </lineage>
</organism>
<dbReference type="EMBL" id="HE797085">
    <property type="protein sequence ID" value="CCM02528.1"/>
    <property type="molecule type" value="Genomic_DNA"/>
</dbReference>
<evidence type="ECO:0000313" key="2">
    <source>
        <dbReference type="EMBL" id="CCM02528.1"/>
    </source>
</evidence>
<accession>J4G7P2</accession>